<feature type="transmembrane region" description="Helical" evidence="1">
    <location>
        <begin position="33"/>
        <end position="54"/>
    </location>
</feature>
<dbReference type="Pfam" id="PF10326">
    <property type="entry name" value="7TM_GPCR_Str"/>
    <property type="match status" value="1"/>
</dbReference>
<proteinExistence type="predicted"/>
<keyword evidence="1" id="KW-0812">Transmembrane</keyword>
<dbReference type="EMBL" id="BTRK01000004">
    <property type="protein sequence ID" value="GMR46981.1"/>
    <property type="molecule type" value="Genomic_DNA"/>
</dbReference>
<evidence type="ECO:0000313" key="4">
    <source>
        <dbReference type="Proteomes" id="UP001328107"/>
    </source>
</evidence>
<dbReference type="PANTHER" id="PTHR46178:SF9">
    <property type="entry name" value="SEVEN TM RECEPTOR"/>
    <property type="match status" value="1"/>
</dbReference>
<feature type="transmembrane region" description="Helical" evidence="1">
    <location>
        <begin position="60"/>
        <end position="84"/>
    </location>
</feature>
<evidence type="ECO:0000256" key="1">
    <source>
        <dbReference type="SAM" id="Phobius"/>
    </source>
</evidence>
<reference evidence="3" key="2">
    <citation type="submission" date="2023-06" db="EMBL/GenBank/DDBJ databases">
        <title>Genome assembly of Pristionchus species.</title>
        <authorList>
            <person name="Yoshida K."/>
            <person name="Sommer R.J."/>
        </authorList>
    </citation>
    <scope>NUCLEOTIDE SEQUENCE</scope>
    <source>
        <strain evidence="3">RS5460</strain>
    </source>
</reference>
<name>A0AAN5I0N3_9BILA</name>
<evidence type="ECO:0000313" key="2">
    <source>
        <dbReference type="EMBL" id="GMR46981.1"/>
    </source>
</evidence>
<dbReference type="PANTHER" id="PTHR46178">
    <property type="entry name" value="SEVEN TM RECEPTOR"/>
    <property type="match status" value="1"/>
</dbReference>
<dbReference type="Proteomes" id="UP001328107">
    <property type="component" value="Unassembled WGS sequence"/>
</dbReference>
<sequence length="86" mass="9675">YKIRAELLSITTKYSTKTANMQRRFFRTQIAQMLLPIVLSSIPIGVVCVASFIGKDMTSLPFLLGFILWPLPAISALLLLAFVWKT</sequence>
<reference evidence="4" key="1">
    <citation type="submission" date="2022-10" db="EMBL/GenBank/DDBJ databases">
        <title>Genome assembly of Pristionchus species.</title>
        <authorList>
            <person name="Yoshida K."/>
            <person name="Sommer R.J."/>
        </authorList>
    </citation>
    <scope>NUCLEOTIDE SEQUENCE [LARGE SCALE GENOMIC DNA]</scope>
    <source>
        <strain evidence="4">RS5460</strain>
    </source>
</reference>
<dbReference type="EMBL" id="BTRK01000004">
    <property type="protein sequence ID" value="GMR46996.1"/>
    <property type="molecule type" value="Genomic_DNA"/>
</dbReference>
<keyword evidence="4" id="KW-1185">Reference proteome</keyword>
<feature type="non-terminal residue" evidence="3">
    <location>
        <position position="86"/>
    </location>
</feature>
<organism evidence="3 4">
    <name type="scientific">Pristionchus mayeri</name>
    <dbReference type="NCBI Taxonomy" id="1317129"/>
    <lineage>
        <taxon>Eukaryota</taxon>
        <taxon>Metazoa</taxon>
        <taxon>Ecdysozoa</taxon>
        <taxon>Nematoda</taxon>
        <taxon>Chromadorea</taxon>
        <taxon>Rhabditida</taxon>
        <taxon>Rhabditina</taxon>
        <taxon>Diplogasteromorpha</taxon>
        <taxon>Diplogasteroidea</taxon>
        <taxon>Neodiplogasteridae</taxon>
        <taxon>Pristionchus</taxon>
    </lineage>
</organism>
<keyword evidence="1" id="KW-0472">Membrane</keyword>
<evidence type="ECO:0008006" key="5">
    <source>
        <dbReference type="Google" id="ProtNLM"/>
    </source>
</evidence>
<gene>
    <name evidence="2" type="ORF">PMAYCL1PPCAC_17176</name>
    <name evidence="3" type="ORF">PMAYCL1PPCAC_17191</name>
</gene>
<feature type="non-terminal residue" evidence="3">
    <location>
        <position position="1"/>
    </location>
</feature>
<dbReference type="InterPro" id="IPR019428">
    <property type="entry name" value="7TM_GPCR_serpentine_rcpt_Str"/>
</dbReference>
<dbReference type="AlphaFoldDB" id="A0AAN5I0N3"/>
<evidence type="ECO:0000313" key="3">
    <source>
        <dbReference type="EMBL" id="GMR46996.1"/>
    </source>
</evidence>
<protein>
    <recommendedName>
        <fullName evidence="5">G protein-coupled receptor</fullName>
    </recommendedName>
</protein>
<keyword evidence="1" id="KW-1133">Transmembrane helix</keyword>
<comment type="caution">
    <text evidence="3">The sequence shown here is derived from an EMBL/GenBank/DDBJ whole genome shotgun (WGS) entry which is preliminary data.</text>
</comment>
<accession>A0AAN5I0N3</accession>